<dbReference type="InterPro" id="IPR037051">
    <property type="entry name" value="4-carb_acid_sugar_kinase_N_sf"/>
</dbReference>
<dbReference type="InterPro" id="IPR010737">
    <property type="entry name" value="4-carb_acid_sugar_kinase_N"/>
</dbReference>
<evidence type="ECO:0000259" key="7">
    <source>
        <dbReference type="Pfam" id="PF07005"/>
    </source>
</evidence>
<dbReference type="EMBL" id="JBIRYI010000004">
    <property type="protein sequence ID" value="MFI2486766.1"/>
    <property type="molecule type" value="Genomic_DNA"/>
</dbReference>
<keyword evidence="5" id="KW-0067">ATP-binding</keyword>
<evidence type="ECO:0000256" key="6">
    <source>
        <dbReference type="ARBA" id="ARBA00023277"/>
    </source>
</evidence>
<reference evidence="9 10" key="1">
    <citation type="submission" date="2024-10" db="EMBL/GenBank/DDBJ databases">
        <title>The Natural Products Discovery Center: Release of the First 8490 Sequenced Strains for Exploring Actinobacteria Biosynthetic Diversity.</title>
        <authorList>
            <person name="Kalkreuter E."/>
            <person name="Kautsar S.A."/>
            <person name="Yang D."/>
            <person name="Bader C.D."/>
            <person name="Teijaro C.N."/>
            <person name="Fluegel L."/>
            <person name="Davis C.M."/>
            <person name="Simpson J.R."/>
            <person name="Lauterbach L."/>
            <person name="Steele A.D."/>
            <person name="Gui C."/>
            <person name="Meng S."/>
            <person name="Li G."/>
            <person name="Viehrig K."/>
            <person name="Ye F."/>
            <person name="Su P."/>
            <person name="Kiefer A.F."/>
            <person name="Nichols A."/>
            <person name="Cepeda A.J."/>
            <person name="Yan W."/>
            <person name="Fan B."/>
            <person name="Jiang Y."/>
            <person name="Adhikari A."/>
            <person name="Zheng C.-J."/>
            <person name="Schuster L."/>
            <person name="Cowan T.M."/>
            <person name="Smanski M.J."/>
            <person name="Chevrette M.G."/>
            <person name="De Carvalho L.P.S."/>
            <person name="Shen B."/>
        </authorList>
    </citation>
    <scope>NUCLEOTIDE SEQUENCE [LARGE SCALE GENOMIC DNA]</scope>
    <source>
        <strain evidence="9 10">NPDC019481</strain>
    </source>
</reference>
<comment type="caution">
    <text evidence="9">The sequence shown here is derived from an EMBL/GenBank/DDBJ whole genome shotgun (WGS) entry which is preliminary data.</text>
</comment>
<dbReference type="Pfam" id="PF17042">
    <property type="entry name" value="NBD_C"/>
    <property type="match status" value="1"/>
</dbReference>
<keyword evidence="10" id="KW-1185">Reference proteome</keyword>
<dbReference type="InterPro" id="IPR019793">
    <property type="entry name" value="Peroxidases_heam-ligand_BS"/>
</dbReference>
<dbReference type="GO" id="GO:0016301">
    <property type="term" value="F:kinase activity"/>
    <property type="evidence" value="ECO:0007669"/>
    <property type="project" value="UniProtKB-KW"/>
</dbReference>
<keyword evidence="6" id="KW-0119">Carbohydrate metabolism</keyword>
<protein>
    <submittedName>
        <fullName evidence="9">Four-carbon acid sugar kinase family protein</fullName>
        <ecNumber evidence="9">2.7.1.-</ecNumber>
    </submittedName>
</protein>
<sequence length="413" mass="40918">MSEHTVCVVADDLTGAGDCVVQFAHAGWTSHLALGPALPTGERAAVAVVTDARALADAAAAAATGAAVRALAGAGRLYVKIDSTLRGSVAAQVSGALTAWRERVPGAFAVVCPSYPTLGRTVRDGVLLVDGVPVAATVAGRDPVTPVRASELTALLPGAVRVSSDGDAAALAGRLAEAGADADTVVVDAADDAGLERLADAVVLLGAHAVPVGSAGLAAALAPRWGGSHAGLAPPRVTAERTLVVLSSLNEVSRGQAHELLTAEPGTLLITPEAGTGPDEQAARALGAVAAAPATVLVRTPEPSGPAGTGRERAAHAAGALADLVAAVTERMRPDAVVLIGGDGARAVLARLGARSVRVAGSVAEGVPLGHLEGGPAHDTVVVTKAGGFGTRRTVVDVLESLRSYSSHQEVNP</sequence>
<evidence type="ECO:0000259" key="8">
    <source>
        <dbReference type="Pfam" id="PF17042"/>
    </source>
</evidence>
<keyword evidence="4 9" id="KW-0418">Kinase</keyword>
<organism evidence="9 10">
    <name type="scientific">Promicromonospora kroppenstedtii</name>
    <dbReference type="NCBI Taxonomy" id="440482"/>
    <lineage>
        <taxon>Bacteria</taxon>
        <taxon>Bacillati</taxon>
        <taxon>Actinomycetota</taxon>
        <taxon>Actinomycetes</taxon>
        <taxon>Micrococcales</taxon>
        <taxon>Promicromonosporaceae</taxon>
        <taxon>Promicromonospora</taxon>
    </lineage>
</organism>
<dbReference type="Gene3D" id="3.40.980.20">
    <property type="entry name" value="Four-carbon acid sugar kinase, nucleotide binding domain"/>
    <property type="match status" value="1"/>
</dbReference>
<feature type="domain" description="Four-carbon acid sugar kinase nucleotide binding" evidence="8">
    <location>
        <begin position="243"/>
        <end position="394"/>
    </location>
</feature>
<dbReference type="SUPFAM" id="SSF142764">
    <property type="entry name" value="YgbK-like"/>
    <property type="match status" value="1"/>
</dbReference>
<feature type="domain" description="Four-carbon acid sugar kinase N-terminal" evidence="7">
    <location>
        <begin position="7"/>
        <end position="221"/>
    </location>
</feature>
<evidence type="ECO:0000256" key="4">
    <source>
        <dbReference type="ARBA" id="ARBA00022777"/>
    </source>
</evidence>
<dbReference type="PROSITE" id="PS00435">
    <property type="entry name" value="PEROXIDASE_1"/>
    <property type="match status" value="1"/>
</dbReference>
<keyword evidence="3" id="KW-0547">Nucleotide-binding</keyword>
<dbReference type="Pfam" id="PF07005">
    <property type="entry name" value="SBD_N"/>
    <property type="match status" value="1"/>
</dbReference>
<evidence type="ECO:0000256" key="5">
    <source>
        <dbReference type="ARBA" id="ARBA00022840"/>
    </source>
</evidence>
<name>A0ABW7XGZ2_9MICO</name>
<evidence type="ECO:0000256" key="2">
    <source>
        <dbReference type="ARBA" id="ARBA00022679"/>
    </source>
</evidence>
<dbReference type="InterPro" id="IPR042213">
    <property type="entry name" value="NBD_C_sf"/>
</dbReference>
<comment type="similarity">
    <text evidence="1">Belongs to the four-carbon acid sugar kinase family.</text>
</comment>
<evidence type="ECO:0000313" key="9">
    <source>
        <dbReference type="EMBL" id="MFI2486766.1"/>
    </source>
</evidence>
<gene>
    <name evidence="9" type="ORF">ACH47X_07635</name>
</gene>
<accession>A0ABW7XGZ2</accession>
<dbReference type="EC" id="2.7.1.-" evidence="9"/>
<dbReference type="Gene3D" id="3.40.50.10840">
    <property type="entry name" value="Putative sugar-binding, N-terminal domain"/>
    <property type="match status" value="1"/>
</dbReference>
<keyword evidence="2 9" id="KW-0808">Transferase</keyword>
<evidence type="ECO:0000256" key="3">
    <source>
        <dbReference type="ARBA" id="ARBA00022741"/>
    </source>
</evidence>
<evidence type="ECO:0000313" key="10">
    <source>
        <dbReference type="Proteomes" id="UP001611580"/>
    </source>
</evidence>
<dbReference type="Proteomes" id="UP001611580">
    <property type="component" value="Unassembled WGS sequence"/>
</dbReference>
<dbReference type="InterPro" id="IPR031475">
    <property type="entry name" value="NBD_C"/>
</dbReference>
<evidence type="ECO:0000256" key="1">
    <source>
        <dbReference type="ARBA" id="ARBA00005715"/>
    </source>
</evidence>
<dbReference type="RefSeq" id="WP_397402953.1">
    <property type="nucleotide sequence ID" value="NZ_JBIRYI010000004.1"/>
</dbReference>
<proteinExistence type="inferred from homology"/>